<dbReference type="InterPro" id="IPR051018">
    <property type="entry name" value="Bacteriophage_GH24"/>
</dbReference>
<dbReference type="GO" id="GO:0003796">
    <property type="term" value="F:lysozyme activity"/>
    <property type="evidence" value="ECO:0007669"/>
    <property type="project" value="UniProtKB-UniRule"/>
</dbReference>
<comment type="caution">
    <text evidence="10">Lacks conserved residue(s) required for the propagation of feature annotation.</text>
</comment>
<dbReference type="GO" id="GO:0042742">
    <property type="term" value="P:defense response to bacterium"/>
    <property type="evidence" value="ECO:0007669"/>
    <property type="project" value="UniProtKB-KW"/>
</dbReference>
<dbReference type="HAMAP" id="MF_04110">
    <property type="entry name" value="ENDOLYSIN_T4"/>
    <property type="match status" value="1"/>
</dbReference>
<comment type="function">
    <text evidence="10">Endolysin with lysozyme activity that degrades host peptidoglycans and participates with the holin and spanin proteins in the sequential events which lead to the programmed host cell lysis releasing the mature viral particles. Once the holin has permeabilized the host cell membrane, the endolysin can reach the periplasm and break down the peptidoglycan layer.</text>
</comment>
<dbReference type="Gene3D" id="1.10.530.40">
    <property type="match status" value="1"/>
</dbReference>
<dbReference type="Pfam" id="PF00959">
    <property type="entry name" value="Phage_lysozyme"/>
    <property type="match status" value="1"/>
</dbReference>
<keyword evidence="3 10" id="KW-1188">Viral release from host cell</keyword>
<evidence type="ECO:0000313" key="12">
    <source>
        <dbReference type="EMBL" id="CAB4142800.1"/>
    </source>
</evidence>
<evidence type="ECO:0000256" key="3">
    <source>
        <dbReference type="ARBA" id="ARBA00022612"/>
    </source>
</evidence>
<keyword evidence="8 10" id="KW-1035">Host cytoplasm</keyword>
<keyword evidence="2 10" id="KW-0929">Antimicrobial</keyword>
<name>A0A6J5MCC1_9CAUD</name>
<comment type="similarity">
    <text evidence="10 11">Belongs to the glycosyl hydrolase 24 family.</text>
</comment>
<evidence type="ECO:0000256" key="5">
    <source>
        <dbReference type="ARBA" id="ARBA00022801"/>
    </source>
</evidence>
<evidence type="ECO:0000256" key="6">
    <source>
        <dbReference type="ARBA" id="ARBA00022852"/>
    </source>
</evidence>
<comment type="subcellular location">
    <subcellularLocation>
        <location evidence="10">Host cytoplasm</location>
    </subcellularLocation>
    <text evidence="10">The endolysin is cytoplasmic, but can reach the periplasmic space with the help of the holins which disrupt the host cell membrane.</text>
</comment>
<organism evidence="12">
    <name type="scientific">uncultured Caudovirales phage</name>
    <dbReference type="NCBI Taxonomy" id="2100421"/>
    <lineage>
        <taxon>Viruses</taxon>
        <taxon>Duplodnaviria</taxon>
        <taxon>Heunggongvirae</taxon>
        <taxon>Uroviricota</taxon>
        <taxon>Caudoviricetes</taxon>
        <taxon>Peduoviridae</taxon>
        <taxon>Maltschvirus</taxon>
        <taxon>Maltschvirus maltsch</taxon>
    </lineage>
</organism>
<dbReference type="GO" id="GO:0016998">
    <property type="term" value="P:cell wall macromolecule catabolic process"/>
    <property type="evidence" value="ECO:0007669"/>
    <property type="project" value="InterPro"/>
</dbReference>
<dbReference type="InterPro" id="IPR023346">
    <property type="entry name" value="Lysozyme-like_dom_sf"/>
</dbReference>
<dbReference type="SUPFAM" id="SSF53955">
    <property type="entry name" value="Lysozyme-like"/>
    <property type="match status" value="1"/>
</dbReference>
<evidence type="ECO:0000256" key="2">
    <source>
        <dbReference type="ARBA" id="ARBA00022529"/>
    </source>
</evidence>
<dbReference type="InterPro" id="IPR023347">
    <property type="entry name" value="Lysozyme_dom_sf"/>
</dbReference>
<dbReference type="GO" id="GO:0009253">
    <property type="term" value="P:peptidoglycan catabolic process"/>
    <property type="evidence" value="ECO:0007669"/>
    <property type="project" value="UniProtKB-UniRule"/>
</dbReference>
<sequence>MDAGARLAHKFEGCHRKGRDGRIYPYHDPVGYPTIGWGQLLSKTPWEDLSKFGSQTQEEANAWFVRDWMVRKSAVARMVKVPVPESSILAMTSFAYNVGIGALRASTLLRLVNRGELLDAAEQFDKWTRSAGRVLPGLVRRRAAEKQLFLSEVV</sequence>
<dbReference type="GO" id="GO:0044659">
    <property type="term" value="P:viral release from host cell by cytolysis"/>
    <property type="evidence" value="ECO:0007669"/>
    <property type="project" value="UniProtKB-UniRule"/>
</dbReference>
<keyword evidence="9 10" id="KW-0326">Glycosidase</keyword>
<dbReference type="EMBL" id="LR796416">
    <property type="protein sequence ID" value="CAB4142800.1"/>
    <property type="molecule type" value="Genomic_DNA"/>
</dbReference>
<proteinExistence type="inferred from homology"/>
<evidence type="ECO:0000256" key="4">
    <source>
        <dbReference type="ARBA" id="ARBA00022638"/>
    </source>
</evidence>
<evidence type="ECO:0000256" key="10">
    <source>
        <dbReference type="HAMAP-Rule" id="MF_04110"/>
    </source>
</evidence>
<dbReference type="PANTHER" id="PTHR38107:SF3">
    <property type="entry name" value="LYSOZYME RRRD-RELATED"/>
    <property type="match status" value="1"/>
</dbReference>
<dbReference type="PANTHER" id="PTHR38107">
    <property type="match status" value="1"/>
</dbReference>
<protein>
    <recommendedName>
        <fullName evidence="10">Endolysin</fullName>
        <ecNumber evidence="10">3.2.1.17</ecNumber>
    </recommendedName>
    <alternativeName>
        <fullName evidence="10">Lysis protein</fullName>
    </alternativeName>
    <alternativeName>
        <fullName evidence="10">Lysozyme</fullName>
    </alternativeName>
    <alternativeName>
        <fullName evidence="10">Muramidase</fullName>
    </alternativeName>
</protein>
<evidence type="ECO:0000256" key="1">
    <source>
        <dbReference type="ARBA" id="ARBA00000632"/>
    </source>
</evidence>
<keyword evidence="7 10" id="KW-0578">Host cell lysis by virus</keyword>
<evidence type="ECO:0000256" key="9">
    <source>
        <dbReference type="ARBA" id="ARBA00023295"/>
    </source>
</evidence>
<dbReference type="InterPro" id="IPR033907">
    <property type="entry name" value="Endolysin_autolysin"/>
</dbReference>
<dbReference type="EC" id="3.2.1.17" evidence="10"/>
<gene>
    <name evidence="12" type="ORF">UFOVP435_23</name>
</gene>
<keyword evidence="5 10" id="KW-0378">Hydrolase</keyword>
<dbReference type="GO" id="GO:0030430">
    <property type="term" value="C:host cell cytoplasm"/>
    <property type="evidence" value="ECO:0007669"/>
    <property type="project" value="UniProtKB-SubCell"/>
</dbReference>
<accession>A0A6J5MCC1</accession>
<dbReference type="CDD" id="cd00737">
    <property type="entry name" value="lyz_endolysin_autolysin"/>
    <property type="match status" value="1"/>
</dbReference>
<evidence type="ECO:0000256" key="8">
    <source>
        <dbReference type="ARBA" id="ARBA00023200"/>
    </source>
</evidence>
<keyword evidence="4 10" id="KW-0081">Bacteriolytic enzyme</keyword>
<evidence type="ECO:0000256" key="11">
    <source>
        <dbReference type="RuleBase" id="RU003788"/>
    </source>
</evidence>
<reference evidence="12" key="1">
    <citation type="submission" date="2020-04" db="EMBL/GenBank/DDBJ databases">
        <authorList>
            <person name="Chiriac C."/>
            <person name="Salcher M."/>
            <person name="Ghai R."/>
            <person name="Kavagutti S V."/>
        </authorList>
    </citation>
    <scope>NUCLEOTIDE SEQUENCE</scope>
</reference>
<evidence type="ECO:0000256" key="7">
    <source>
        <dbReference type="ARBA" id="ARBA00023142"/>
    </source>
</evidence>
<comment type="catalytic activity">
    <reaction evidence="1 10 11">
        <text>Hydrolysis of (1-&gt;4)-beta-linkages between N-acetylmuramic acid and N-acetyl-D-glucosamine residues in a peptidoglycan and between N-acetyl-D-glucosamine residues in chitodextrins.</text>
        <dbReference type="EC" id="3.2.1.17"/>
    </reaction>
</comment>
<feature type="active site" description="Proton donor/acceptor" evidence="10">
    <location>
        <position position="28"/>
    </location>
</feature>
<dbReference type="InterPro" id="IPR034690">
    <property type="entry name" value="Endolysin_T4_type"/>
</dbReference>
<dbReference type="InterPro" id="IPR002196">
    <property type="entry name" value="Glyco_hydro_24"/>
</dbReference>
<keyword evidence="6 10" id="KW-0204">Cytolysis</keyword>